<sequence>MEGALNATRTLVFLNEKGYLWEISQEYEVPFMELCCRYYTELEKPAPFKYQRAVFTLEEELEIADQINQRTEAGWNTTDAEIMDMANVLGRRREYNFLASVFRHEGFMERYSGMLIDNEKEVDGESEKEPELMWMLEYVISDIKKDQAIAGKKRQMFEAVKQSLRNTTLNLNRNG</sequence>
<comment type="caution">
    <text evidence="1">The sequence shown here is derived from an EMBL/GenBank/DDBJ whole genome shotgun (WGS) entry which is preliminary data.</text>
</comment>
<organism evidence="1 2">
    <name type="scientific">Candida viswanathii</name>
    <dbReference type="NCBI Taxonomy" id="5486"/>
    <lineage>
        <taxon>Eukaryota</taxon>
        <taxon>Fungi</taxon>
        <taxon>Dikarya</taxon>
        <taxon>Ascomycota</taxon>
        <taxon>Saccharomycotina</taxon>
        <taxon>Pichiomycetes</taxon>
        <taxon>Debaryomycetaceae</taxon>
        <taxon>Candida/Lodderomyces clade</taxon>
        <taxon>Candida</taxon>
    </lineage>
</organism>
<dbReference type="EMBL" id="QLNQ01000021">
    <property type="protein sequence ID" value="RCK65282.1"/>
    <property type="molecule type" value="Genomic_DNA"/>
</dbReference>
<evidence type="ECO:0000313" key="2">
    <source>
        <dbReference type="Proteomes" id="UP000253472"/>
    </source>
</evidence>
<gene>
    <name evidence="1" type="ORF">Cantr_00942</name>
</gene>
<proteinExistence type="predicted"/>
<evidence type="ECO:0000313" key="1">
    <source>
        <dbReference type="EMBL" id="RCK65282.1"/>
    </source>
</evidence>
<dbReference type="AlphaFoldDB" id="A0A367YJX3"/>
<dbReference type="Proteomes" id="UP000253472">
    <property type="component" value="Unassembled WGS sequence"/>
</dbReference>
<keyword evidence="2" id="KW-1185">Reference proteome</keyword>
<name>A0A367YJX3_9ASCO</name>
<reference evidence="1 2" key="1">
    <citation type="submission" date="2018-06" db="EMBL/GenBank/DDBJ databases">
        <title>Whole genome sequencing of Candida tropicalis (genome annotated by CSBL at Korea University).</title>
        <authorList>
            <person name="Ahn J."/>
        </authorList>
    </citation>
    <scope>NUCLEOTIDE SEQUENCE [LARGE SCALE GENOMIC DNA]</scope>
    <source>
        <strain evidence="1 2">ATCC 20962</strain>
    </source>
</reference>
<protein>
    <submittedName>
        <fullName evidence="1">Uncharacterized protein</fullName>
    </submittedName>
</protein>
<accession>A0A367YJX3</accession>